<comment type="caution">
    <text evidence="3">The sequence shown here is derived from an EMBL/GenBank/DDBJ whole genome shotgun (WGS) entry which is preliminary data.</text>
</comment>
<feature type="chain" id="PRO_5038536755" evidence="2">
    <location>
        <begin position="27"/>
        <end position="807"/>
    </location>
</feature>
<accession>A0A9D2E532</accession>
<organism evidence="3 4">
    <name type="scientific">Candidatus Allofournierella merdipullorum</name>
    <dbReference type="NCBI Taxonomy" id="2838595"/>
    <lineage>
        <taxon>Bacteria</taxon>
        <taxon>Bacillati</taxon>
        <taxon>Bacillota</taxon>
        <taxon>Clostridia</taxon>
        <taxon>Eubacteriales</taxon>
        <taxon>Oscillospiraceae</taxon>
        <taxon>Allofournierella</taxon>
    </lineage>
</organism>
<evidence type="ECO:0000256" key="1">
    <source>
        <dbReference type="SAM" id="Phobius"/>
    </source>
</evidence>
<proteinExistence type="predicted"/>
<reference evidence="3" key="2">
    <citation type="submission" date="2021-04" db="EMBL/GenBank/DDBJ databases">
        <authorList>
            <person name="Gilroy R."/>
        </authorList>
    </citation>
    <scope>NUCLEOTIDE SEQUENCE</scope>
    <source>
        <strain evidence="3">ChiGjej4B4-18154</strain>
    </source>
</reference>
<keyword evidence="1" id="KW-0472">Membrane</keyword>
<sequence length="807" mass="83875">MKKNRWIAALLALAMLLAMVPAAAFAEGGSMVTSGEELLAAVDGAQNGATITLANDITLSRTLVVKKAITLDMNGKTITYDGDVDGDVDENNQYDAGLIDLYSGADLTITGNGTITYNKDENGGYMGEDSNSTGYCLRAGGDAKLTILNGTFDAGLTCVQAGDTAVVNIYDGYFRADASWGDKYWLLNLIDNSAAQINVYTGRFENFDPSASQTENPEKDFVANSSMVEGPADNIYSVVLCPAQYDGKYYPTLADAVADVVASDSKIGTVTLLKDSQGGGIGLFNSKGAVGVDLTIDLGGYTYTCTDPSVGSVGTESQGFHLEKGNKVTVKNGAIAVSEASTGTKMLFQNYCDLTLQDLSLTGAAVTQYIISCNYGDTTLTNVSIGGTHPQLVALDVMHWLNESYKDKAPTVTVNNTEANTINGAMDVYCYGTGADSCTQKPTLSITGGKFSADPSSYVAEGYVVSGSDSEGYVVTKYVAPTPVPTQAPEQGGSTTPVPTAVPAPTATPKPLATARPVATATPVPSEAPVVNEAGAVVVSTTTEAQVTESAAAAVVEKDQLAEAVAEAVAEAQKAGAAPAVRVEVTAAEDAASVAVTLPSEALTELAKEEGATLVVTSDVAEVSFDSVALSAIVEQAKEEIILKVEPVQESALSEAQAQTANGQPIFELTLQSGGEVISDFKTGNATIKIPYTLAEGQQAEGVVVWYLDEDGNTTPCETSYDEAAGMVTFVTPHFSKYVIGYDETLVPAAPEVSEPVTQPPVEETTADGAKLPVLPIAIGCVAVVLVVLVVVLRKLFAGKNDESRGY</sequence>
<evidence type="ECO:0000256" key="2">
    <source>
        <dbReference type="SAM" id="SignalP"/>
    </source>
</evidence>
<keyword evidence="2" id="KW-0732">Signal</keyword>
<dbReference type="SUPFAM" id="SSF51126">
    <property type="entry name" value="Pectin lyase-like"/>
    <property type="match status" value="1"/>
</dbReference>
<feature type="transmembrane region" description="Helical" evidence="1">
    <location>
        <begin position="774"/>
        <end position="793"/>
    </location>
</feature>
<evidence type="ECO:0000313" key="3">
    <source>
        <dbReference type="EMBL" id="HIZ30910.1"/>
    </source>
</evidence>
<keyword evidence="1" id="KW-0812">Transmembrane</keyword>
<evidence type="ECO:0000313" key="4">
    <source>
        <dbReference type="Proteomes" id="UP000824035"/>
    </source>
</evidence>
<dbReference type="InterPro" id="IPR011050">
    <property type="entry name" value="Pectin_lyase_fold/virulence"/>
</dbReference>
<dbReference type="Proteomes" id="UP000824035">
    <property type="component" value="Unassembled WGS sequence"/>
</dbReference>
<feature type="signal peptide" evidence="2">
    <location>
        <begin position="1"/>
        <end position="26"/>
    </location>
</feature>
<keyword evidence="1" id="KW-1133">Transmembrane helix</keyword>
<gene>
    <name evidence="3" type="ORF">H9813_06750</name>
</gene>
<dbReference type="EMBL" id="DXBV01000063">
    <property type="protein sequence ID" value="HIZ30910.1"/>
    <property type="molecule type" value="Genomic_DNA"/>
</dbReference>
<dbReference type="AlphaFoldDB" id="A0A9D2E532"/>
<reference evidence="3" key="1">
    <citation type="journal article" date="2021" name="PeerJ">
        <title>Extensive microbial diversity within the chicken gut microbiome revealed by metagenomics and culture.</title>
        <authorList>
            <person name="Gilroy R."/>
            <person name="Ravi A."/>
            <person name="Getino M."/>
            <person name="Pursley I."/>
            <person name="Horton D.L."/>
            <person name="Alikhan N.F."/>
            <person name="Baker D."/>
            <person name="Gharbi K."/>
            <person name="Hall N."/>
            <person name="Watson M."/>
            <person name="Adriaenssens E.M."/>
            <person name="Foster-Nyarko E."/>
            <person name="Jarju S."/>
            <person name="Secka A."/>
            <person name="Antonio M."/>
            <person name="Oren A."/>
            <person name="Chaudhuri R.R."/>
            <person name="La Ragione R."/>
            <person name="Hildebrand F."/>
            <person name="Pallen M.J."/>
        </authorList>
    </citation>
    <scope>NUCLEOTIDE SEQUENCE</scope>
    <source>
        <strain evidence="3">ChiGjej4B4-18154</strain>
    </source>
</reference>
<name>A0A9D2E532_9FIRM</name>
<protein>
    <submittedName>
        <fullName evidence="3">Uncharacterized protein</fullName>
    </submittedName>
</protein>